<name>A0A964RIQ5_9CLOT</name>
<dbReference type="Proteomes" id="UP000656077">
    <property type="component" value="Unassembled WGS sequence"/>
</dbReference>
<reference evidence="1" key="1">
    <citation type="submission" date="2019-12" db="EMBL/GenBank/DDBJ databases">
        <title>Microbes associate with the intestines of laboratory mice.</title>
        <authorList>
            <person name="Navarre W."/>
            <person name="Wong E."/>
        </authorList>
    </citation>
    <scope>NUCLEOTIDE SEQUENCE</scope>
    <source>
        <strain evidence="1">NM79_F5</strain>
    </source>
</reference>
<organism evidence="1 2">
    <name type="scientific">Clostridium chromiireducens</name>
    <dbReference type="NCBI Taxonomy" id="225345"/>
    <lineage>
        <taxon>Bacteria</taxon>
        <taxon>Bacillati</taxon>
        <taxon>Bacillota</taxon>
        <taxon>Clostridia</taxon>
        <taxon>Eubacteriales</taxon>
        <taxon>Clostridiaceae</taxon>
        <taxon>Clostridium</taxon>
    </lineage>
</organism>
<dbReference type="RefSeq" id="WP_160357706.1">
    <property type="nucleotide sequence ID" value="NZ_WSRQ01000001.1"/>
</dbReference>
<accession>A0A964RIQ5</accession>
<dbReference type="AlphaFoldDB" id="A0A964RIQ5"/>
<proteinExistence type="predicted"/>
<protein>
    <submittedName>
        <fullName evidence="1">Uncharacterized protein</fullName>
    </submittedName>
</protein>
<gene>
    <name evidence="1" type="ORF">GKZ28_00920</name>
</gene>
<evidence type="ECO:0000313" key="1">
    <source>
        <dbReference type="EMBL" id="MVX62261.1"/>
    </source>
</evidence>
<sequence>MDTIEFNYYVTPDEYEIAEALGISKDLVDKRIRLYTWPKKMAISIEPKQVKKYDNSIKDLLKVNGISEGTFYKRIKYGWSVERACTEPVNLRRDIINKMACMRRRKING</sequence>
<dbReference type="EMBL" id="WSRQ01000001">
    <property type="protein sequence ID" value="MVX62261.1"/>
    <property type="molecule type" value="Genomic_DNA"/>
</dbReference>
<comment type="caution">
    <text evidence="1">The sequence shown here is derived from an EMBL/GenBank/DDBJ whole genome shotgun (WGS) entry which is preliminary data.</text>
</comment>
<evidence type="ECO:0000313" key="2">
    <source>
        <dbReference type="Proteomes" id="UP000656077"/>
    </source>
</evidence>